<evidence type="ECO:0000313" key="2">
    <source>
        <dbReference type="EMBL" id="ELA47101.1"/>
    </source>
</evidence>
<dbReference type="RefSeq" id="XP_008074394.1">
    <property type="nucleotide sequence ID" value="XM_008076203.1"/>
</dbReference>
<evidence type="ECO:0000313" key="3">
    <source>
        <dbReference type="Proteomes" id="UP000011081"/>
    </source>
</evidence>
<gene>
    <name evidence="2" type="ORF">VCUG_01374</name>
</gene>
<feature type="region of interest" description="Disordered" evidence="1">
    <location>
        <begin position="298"/>
        <end position="421"/>
    </location>
</feature>
<organism evidence="2 3">
    <name type="scientific">Vavraia culicis (isolate floridensis)</name>
    <name type="common">Microsporidian parasite</name>
    <dbReference type="NCBI Taxonomy" id="948595"/>
    <lineage>
        <taxon>Eukaryota</taxon>
        <taxon>Fungi</taxon>
        <taxon>Fungi incertae sedis</taxon>
        <taxon>Microsporidia</taxon>
        <taxon>Pleistophoridae</taxon>
        <taxon>Vavraia</taxon>
    </lineage>
</organism>
<sequence length="444" mass="49513">MMVMYLQMFRNFATGLFGFSRIFSSGITPGLVGMCTAQPPISSVAGSGNEDTAGLVSSVNAAPSNADIDSPANPDMAIAEGSGNVDRESEDWTDGAHQDNAENEICMSRAAKLAPSGYADCLHRGILALASNTLFLRNCCNHFIDFHDIPANLLAEIKDENFVYERMSNRELCSSILDDIEEARRYINEFQRSIATNFSFQPLKDVVPQDVLNLEPLFSFITECHVAPSKQAISQVLSEFEAEAETTHIKAIDESYPKMLLLYLSYVERYVKELSDKARELWNNQDFVKILPEVVKKSDSGKAKGQTSHKMSKIAEDARKKELEGSKQKKEALSTKPSANSERDGLEEQKSNPNENAANITRSTQVVPNNSVPSTHAKGEKDEVAEVGQSKASMQDKSAAKTKKLLARLSNSKTERQNREEFWEELNDKLRRTKKKNRRIRSIE</sequence>
<feature type="compositionally biased region" description="Basic and acidic residues" evidence="1">
    <location>
        <begin position="341"/>
        <end position="350"/>
    </location>
</feature>
<feature type="region of interest" description="Disordered" evidence="1">
    <location>
        <begin position="64"/>
        <end position="96"/>
    </location>
</feature>
<name>L2GTV6_VAVCU</name>
<feature type="compositionally biased region" description="Basic and acidic residues" evidence="1">
    <location>
        <begin position="313"/>
        <end position="333"/>
    </location>
</feature>
<feature type="compositionally biased region" description="Polar residues" evidence="1">
    <location>
        <begin position="351"/>
        <end position="374"/>
    </location>
</feature>
<proteinExistence type="predicted"/>
<keyword evidence="3" id="KW-1185">Reference proteome</keyword>
<evidence type="ECO:0000256" key="1">
    <source>
        <dbReference type="SAM" id="MobiDB-lite"/>
    </source>
</evidence>
<protein>
    <submittedName>
        <fullName evidence="2">Uncharacterized protein</fullName>
    </submittedName>
</protein>
<dbReference type="GeneID" id="19879252"/>
<accession>L2GTV6</accession>
<dbReference type="InParanoid" id="L2GTV6"/>
<dbReference type="EMBL" id="GL877424">
    <property type="protein sequence ID" value="ELA47101.1"/>
    <property type="molecule type" value="Genomic_DNA"/>
</dbReference>
<dbReference type="VEuPathDB" id="MicrosporidiaDB:VCUG_01374"/>
<dbReference type="HOGENOM" id="CLU_617058_0_0_1"/>
<dbReference type="AlphaFoldDB" id="L2GTV6"/>
<reference evidence="3" key="1">
    <citation type="submission" date="2011-03" db="EMBL/GenBank/DDBJ databases">
        <title>The genome sequence of Vavraia culicis strain floridensis.</title>
        <authorList>
            <consortium name="The Broad Institute Genome Sequencing Platform"/>
            <person name="Cuomo C."/>
            <person name="Becnel J."/>
            <person name="Sanscrainte N."/>
            <person name="Young S.K."/>
            <person name="Zeng Q."/>
            <person name="Gargeya S."/>
            <person name="Fitzgerald M."/>
            <person name="Haas B."/>
            <person name="Abouelleil A."/>
            <person name="Alvarado L."/>
            <person name="Arachchi H.M."/>
            <person name="Berlin A."/>
            <person name="Chapman S.B."/>
            <person name="Gearin G."/>
            <person name="Goldberg J."/>
            <person name="Griggs A."/>
            <person name="Gujja S."/>
            <person name="Hansen M."/>
            <person name="Heiman D."/>
            <person name="Howarth C."/>
            <person name="Larimer J."/>
            <person name="Lui A."/>
            <person name="MacDonald P.J.P."/>
            <person name="McCowen C."/>
            <person name="Montmayeur A."/>
            <person name="Murphy C."/>
            <person name="Neiman D."/>
            <person name="Pearson M."/>
            <person name="Priest M."/>
            <person name="Roberts A."/>
            <person name="Saif S."/>
            <person name="Shea T."/>
            <person name="Sisk P."/>
            <person name="Stolte C."/>
            <person name="Sykes S."/>
            <person name="Wortman J."/>
            <person name="Nusbaum C."/>
            <person name="Birren B."/>
        </authorList>
    </citation>
    <scope>NUCLEOTIDE SEQUENCE [LARGE SCALE GENOMIC DNA]</scope>
    <source>
        <strain evidence="3">floridensis</strain>
    </source>
</reference>
<dbReference type="Proteomes" id="UP000011081">
    <property type="component" value="Unassembled WGS sequence"/>
</dbReference>